<dbReference type="GO" id="GO:0016787">
    <property type="term" value="F:hydrolase activity"/>
    <property type="evidence" value="ECO:0007669"/>
    <property type="project" value="UniProtKB-KW"/>
</dbReference>
<name>A0ABV8SIS2_9GAMM</name>
<dbReference type="RefSeq" id="WP_380593791.1">
    <property type="nucleotide sequence ID" value="NZ_JBHSDU010000001.1"/>
</dbReference>
<accession>A0ABV8SIS2</accession>
<dbReference type="Proteomes" id="UP001595904">
    <property type="component" value="Unassembled WGS sequence"/>
</dbReference>
<evidence type="ECO:0000313" key="5">
    <source>
        <dbReference type="Proteomes" id="UP001595904"/>
    </source>
</evidence>
<sequence length="279" mass="30852">MTVDPARLSTTSRPLPALLDIGINLAHDSFDQDRDAVIQRAADVGVTRMLITGSSLASTQTAIALVQKHPKQMRCTAGVHPHHAVELDAAQLQAFGELARRDEVVAVGECGLDYFRNFSPHEAQIQAFEAQLELAGQVRKPVFLHQRDAHADFMRVMGKHRAQLTGGVAHCFTAGLEEARAYLDLDLYIGITGWICDERRGHHLREVVRHIPADRLLIETDAPYLLPRDLQPKPQSRRNEPMYLPHVLAAIAAARGEAVEALAEITTANALRLFHWPAA</sequence>
<evidence type="ECO:0000313" key="4">
    <source>
        <dbReference type="EMBL" id="MFC4307486.1"/>
    </source>
</evidence>
<dbReference type="Pfam" id="PF01026">
    <property type="entry name" value="TatD_DNase"/>
    <property type="match status" value="1"/>
</dbReference>
<evidence type="ECO:0000256" key="2">
    <source>
        <dbReference type="ARBA" id="ARBA00022723"/>
    </source>
</evidence>
<dbReference type="EMBL" id="JBHSDU010000001">
    <property type="protein sequence ID" value="MFC4307486.1"/>
    <property type="molecule type" value="Genomic_DNA"/>
</dbReference>
<dbReference type="InterPro" id="IPR015991">
    <property type="entry name" value="TatD/YcfH-like"/>
</dbReference>
<dbReference type="SUPFAM" id="SSF51556">
    <property type="entry name" value="Metallo-dependent hydrolases"/>
    <property type="match status" value="1"/>
</dbReference>
<reference evidence="5" key="1">
    <citation type="journal article" date="2019" name="Int. J. Syst. Evol. Microbiol.">
        <title>The Global Catalogue of Microorganisms (GCM) 10K type strain sequencing project: providing services to taxonomists for standard genome sequencing and annotation.</title>
        <authorList>
            <consortium name="The Broad Institute Genomics Platform"/>
            <consortium name="The Broad Institute Genome Sequencing Center for Infectious Disease"/>
            <person name="Wu L."/>
            <person name="Ma J."/>
        </authorList>
    </citation>
    <scope>NUCLEOTIDE SEQUENCE [LARGE SCALE GENOMIC DNA]</scope>
    <source>
        <strain evidence="5">CGMCC 1.10759</strain>
    </source>
</reference>
<dbReference type="Gene3D" id="3.20.20.140">
    <property type="entry name" value="Metal-dependent hydrolases"/>
    <property type="match status" value="1"/>
</dbReference>
<dbReference type="InterPro" id="IPR032466">
    <property type="entry name" value="Metal_Hydrolase"/>
</dbReference>
<keyword evidence="5" id="KW-1185">Reference proteome</keyword>
<comment type="caution">
    <text evidence="4">The sequence shown here is derived from an EMBL/GenBank/DDBJ whole genome shotgun (WGS) entry which is preliminary data.</text>
</comment>
<dbReference type="InterPro" id="IPR018228">
    <property type="entry name" value="DNase_TatD-rel_CS"/>
</dbReference>
<dbReference type="PIRSF" id="PIRSF005902">
    <property type="entry name" value="DNase_TatD"/>
    <property type="match status" value="1"/>
</dbReference>
<dbReference type="EC" id="3.1.-.-" evidence="4"/>
<dbReference type="PANTHER" id="PTHR10060:SF15">
    <property type="entry name" value="DEOXYRIBONUCLEASE TATDN1"/>
    <property type="match status" value="1"/>
</dbReference>
<dbReference type="InterPro" id="IPR050891">
    <property type="entry name" value="TatD-type_Hydrolase"/>
</dbReference>
<dbReference type="NCBIfam" id="TIGR00010">
    <property type="entry name" value="YchF/TatD family DNA exonuclease"/>
    <property type="match status" value="1"/>
</dbReference>
<dbReference type="PANTHER" id="PTHR10060">
    <property type="entry name" value="TATD FAMILY DEOXYRIBONUCLEASE"/>
    <property type="match status" value="1"/>
</dbReference>
<gene>
    <name evidence="4" type="ORF">ACFPN2_00190</name>
</gene>
<protein>
    <submittedName>
        <fullName evidence="4">TatD family hydrolase</fullName>
        <ecNumber evidence="4">3.1.-.-</ecNumber>
    </submittedName>
</protein>
<dbReference type="CDD" id="cd01310">
    <property type="entry name" value="TatD_DNAse"/>
    <property type="match status" value="1"/>
</dbReference>
<proteinExistence type="predicted"/>
<evidence type="ECO:0000256" key="3">
    <source>
        <dbReference type="ARBA" id="ARBA00022801"/>
    </source>
</evidence>
<dbReference type="InterPro" id="IPR001130">
    <property type="entry name" value="TatD-like"/>
</dbReference>
<keyword evidence="3 4" id="KW-0378">Hydrolase</keyword>
<keyword evidence="1" id="KW-0540">Nuclease</keyword>
<organism evidence="4 5">
    <name type="scientific">Steroidobacter flavus</name>
    <dbReference type="NCBI Taxonomy" id="1842136"/>
    <lineage>
        <taxon>Bacteria</taxon>
        <taxon>Pseudomonadati</taxon>
        <taxon>Pseudomonadota</taxon>
        <taxon>Gammaproteobacteria</taxon>
        <taxon>Steroidobacterales</taxon>
        <taxon>Steroidobacteraceae</taxon>
        <taxon>Steroidobacter</taxon>
    </lineage>
</organism>
<dbReference type="PROSITE" id="PS01091">
    <property type="entry name" value="TATD_3"/>
    <property type="match status" value="1"/>
</dbReference>
<evidence type="ECO:0000256" key="1">
    <source>
        <dbReference type="ARBA" id="ARBA00022722"/>
    </source>
</evidence>
<keyword evidence="2" id="KW-0479">Metal-binding</keyword>